<sequence length="77" mass="8584">MNNNNNRRDATFRLMRTCLLMKLDTGGVALYRRRGTPPAGCRWKAMDGEAGLDGGQRWEASAPRETSEVGEVIDVEN</sequence>
<proteinExistence type="predicted"/>
<reference evidence="2 3" key="1">
    <citation type="submission" date="2022-01" db="EMBL/GenBank/DDBJ databases">
        <authorList>
            <person name="Xiong W."/>
            <person name="Schranz E."/>
        </authorList>
    </citation>
    <scope>NUCLEOTIDE SEQUENCE [LARGE SCALE GENOMIC DNA]</scope>
</reference>
<feature type="region of interest" description="Disordered" evidence="1">
    <location>
        <begin position="52"/>
        <end position="77"/>
    </location>
</feature>
<dbReference type="AlphaFoldDB" id="A0AAU9PHY3"/>
<protein>
    <submittedName>
        <fullName evidence="2">Uncharacterized protein</fullName>
    </submittedName>
</protein>
<evidence type="ECO:0000256" key="1">
    <source>
        <dbReference type="SAM" id="MobiDB-lite"/>
    </source>
</evidence>
<name>A0AAU9PHY3_9ASTR</name>
<dbReference type="EMBL" id="CAKMRJ010005634">
    <property type="protein sequence ID" value="CAH1449628.1"/>
    <property type="molecule type" value="Genomic_DNA"/>
</dbReference>
<dbReference type="Proteomes" id="UP001157418">
    <property type="component" value="Unassembled WGS sequence"/>
</dbReference>
<comment type="caution">
    <text evidence="2">The sequence shown here is derived from an EMBL/GenBank/DDBJ whole genome shotgun (WGS) entry which is preliminary data.</text>
</comment>
<organism evidence="2 3">
    <name type="scientific">Lactuca virosa</name>
    <dbReference type="NCBI Taxonomy" id="75947"/>
    <lineage>
        <taxon>Eukaryota</taxon>
        <taxon>Viridiplantae</taxon>
        <taxon>Streptophyta</taxon>
        <taxon>Embryophyta</taxon>
        <taxon>Tracheophyta</taxon>
        <taxon>Spermatophyta</taxon>
        <taxon>Magnoliopsida</taxon>
        <taxon>eudicotyledons</taxon>
        <taxon>Gunneridae</taxon>
        <taxon>Pentapetalae</taxon>
        <taxon>asterids</taxon>
        <taxon>campanulids</taxon>
        <taxon>Asterales</taxon>
        <taxon>Asteraceae</taxon>
        <taxon>Cichorioideae</taxon>
        <taxon>Cichorieae</taxon>
        <taxon>Lactucinae</taxon>
        <taxon>Lactuca</taxon>
    </lineage>
</organism>
<gene>
    <name evidence="2" type="ORF">LVIROSA_LOCUS35102</name>
</gene>
<evidence type="ECO:0000313" key="2">
    <source>
        <dbReference type="EMBL" id="CAH1449628.1"/>
    </source>
</evidence>
<accession>A0AAU9PHY3</accession>
<evidence type="ECO:0000313" key="3">
    <source>
        <dbReference type="Proteomes" id="UP001157418"/>
    </source>
</evidence>
<keyword evidence="3" id="KW-1185">Reference proteome</keyword>